<dbReference type="InterPro" id="IPR003615">
    <property type="entry name" value="HNH_nuc"/>
</dbReference>
<reference evidence="2 3" key="1">
    <citation type="submission" date="2016-03" db="EMBL/GenBank/DDBJ databases">
        <authorList>
            <person name="Montgomery M.T."/>
            <person name="Guerrero C.A."/>
            <person name="Mavrich T.N."/>
            <person name="Pope W.H."/>
            <person name="Garlena R.A."/>
            <person name="Russell D.A."/>
            <person name="Jacobs-Sera D."/>
            <person name="Hendrix R.W."/>
            <person name="Hatfull G.F."/>
        </authorList>
    </citation>
    <scope>NUCLEOTIDE SEQUENCE [LARGE SCALE GENOMIC DNA]</scope>
</reference>
<accession>A0A166Y7W3</accession>
<dbReference type="EMBL" id="KU998244">
    <property type="protein sequence ID" value="ANA86207.1"/>
    <property type="molecule type" value="Genomic_DNA"/>
</dbReference>
<dbReference type="InterPro" id="IPR044930">
    <property type="entry name" value="Homing_endonuclease_His-Me"/>
</dbReference>
<feature type="domain" description="HNH nuclease" evidence="1">
    <location>
        <begin position="45"/>
        <end position="88"/>
    </location>
</feature>
<dbReference type="Proteomes" id="UP000201458">
    <property type="component" value="Segment"/>
</dbReference>
<evidence type="ECO:0000313" key="2">
    <source>
        <dbReference type="EMBL" id="ANA86207.1"/>
    </source>
</evidence>
<organism evidence="2 3">
    <name type="scientific">Gordonia phage Smoothie</name>
    <dbReference type="NCBI Taxonomy" id="1838078"/>
    <lineage>
        <taxon>Viruses</taxon>
        <taxon>Duplodnaviria</taxon>
        <taxon>Heunggongvirae</taxon>
        <taxon>Uroviricota</taxon>
        <taxon>Caudoviricetes</taxon>
        <taxon>Smoothievirus</taxon>
        <taxon>Smoothievirus smoothie</taxon>
    </lineage>
</organism>
<dbReference type="SUPFAM" id="SSF54060">
    <property type="entry name" value="His-Me finger endonucleases"/>
    <property type="match status" value="1"/>
</dbReference>
<evidence type="ECO:0000313" key="3">
    <source>
        <dbReference type="Proteomes" id="UP000201458"/>
    </source>
</evidence>
<keyword evidence="3" id="KW-1185">Reference proteome</keyword>
<dbReference type="InterPro" id="IPR044925">
    <property type="entry name" value="His-Me_finger_sf"/>
</dbReference>
<dbReference type="GO" id="GO:0004519">
    <property type="term" value="F:endonuclease activity"/>
    <property type="evidence" value="ECO:0007669"/>
    <property type="project" value="UniProtKB-KW"/>
</dbReference>
<gene>
    <name evidence="2" type="primary">51</name>
    <name evidence="2" type="ORF">PBI_SMOOTHIE_51</name>
</gene>
<dbReference type="RefSeq" id="YP_009269164.1">
    <property type="nucleotide sequence ID" value="NC_030696.1"/>
</dbReference>
<evidence type="ECO:0000259" key="1">
    <source>
        <dbReference type="Pfam" id="PF13392"/>
    </source>
</evidence>
<proteinExistence type="predicted"/>
<dbReference type="Gene3D" id="3.90.75.10">
    <property type="entry name" value="Homing Intron 3 (I-ppo) Encoded Endonuclease, Chain A"/>
    <property type="match status" value="1"/>
</dbReference>
<keyword evidence="2" id="KW-0540">Nuclease</keyword>
<name>A0A166Y7W3_9CAUD</name>
<dbReference type="GeneID" id="28378510"/>
<dbReference type="Pfam" id="PF13392">
    <property type="entry name" value="HNH_3"/>
    <property type="match status" value="1"/>
</dbReference>
<keyword evidence="2" id="KW-0255">Endonuclease</keyword>
<keyword evidence="2" id="KW-0378">Hydrolase</keyword>
<dbReference type="KEGG" id="vg:28378510"/>
<sequence>MTTPTRSIPGQLVGKFTADENGCWRWHSRRKDGYAQVSFEGRKWLAHRLMYTILVGDIPKELQLDHLCRVTDCVNPSHLEAVTPLVNTRRSQGNNAKTECPAGHLYTPGNTLNYGDRLHRECRACKYERNAKYLRKRPGYQPPSRRRQMVGAA</sequence>
<protein>
    <submittedName>
        <fullName evidence="2">HNH endonuclease</fullName>
    </submittedName>
</protein>